<dbReference type="Proteomes" id="UP000035159">
    <property type="component" value="Chromosome"/>
</dbReference>
<proteinExistence type="inferred from homology"/>
<feature type="binding site" evidence="6">
    <location>
        <begin position="258"/>
        <end position="262"/>
    </location>
    <ligand>
        <name>FAD</name>
        <dbReference type="ChEBI" id="CHEBI:57692"/>
    </ligand>
</feature>
<evidence type="ECO:0000256" key="1">
    <source>
        <dbReference type="ARBA" id="ARBA00005817"/>
    </source>
</evidence>
<dbReference type="PANTHER" id="PTHR43153:SF1">
    <property type="entry name" value="ELECTRON TRANSFER FLAVOPROTEIN SUBUNIT ALPHA, MITOCHONDRIAL"/>
    <property type="match status" value="1"/>
</dbReference>
<evidence type="ECO:0000256" key="6">
    <source>
        <dbReference type="PIRSR" id="PIRSR000089-1"/>
    </source>
</evidence>
<dbReference type="PIRSF" id="PIRSF000089">
    <property type="entry name" value="Electra_flavoP_a"/>
    <property type="match status" value="1"/>
</dbReference>
<dbReference type="OrthoDB" id="9770286at2"/>
<dbReference type="Gene3D" id="3.40.50.1220">
    <property type="entry name" value="TPP-binding domain"/>
    <property type="match status" value="1"/>
</dbReference>
<evidence type="ECO:0000313" key="9">
    <source>
        <dbReference type="Proteomes" id="UP000035159"/>
    </source>
</evidence>
<organism evidence="8 9">
    <name type="scientific">Kosmotoga pacifica</name>
    <dbReference type="NCBI Taxonomy" id="1330330"/>
    <lineage>
        <taxon>Bacteria</taxon>
        <taxon>Thermotogati</taxon>
        <taxon>Thermotogota</taxon>
        <taxon>Thermotogae</taxon>
        <taxon>Kosmotogales</taxon>
        <taxon>Kosmotogaceae</taxon>
        <taxon>Kosmotoga</taxon>
    </lineage>
</organism>
<dbReference type="PROSITE" id="PS00696">
    <property type="entry name" value="ETF_ALPHA"/>
    <property type="match status" value="1"/>
</dbReference>
<dbReference type="SUPFAM" id="SSF52402">
    <property type="entry name" value="Adenine nucleotide alpha hydrolases-like"/>
    <property type="match status" value="1"/>
</dbReference>
<dbReference type="InterPro" id="IPR029035">
    <property type="entry name" value="DHS-like_NAD/FAD-binding_dom"/>
</dbReference>
<dbReference type="GO" id="GO:0033539">
    <property type="term" value="P:fatty acid beta-oxidation using acyl-CoA dehydrogenase"/>
    <property type="evidence" value="ECO:0007669"/>
    <property type="project" value="TreeGrafter"/>
</dbReference>
<dbReference type="EMBL" id="CP011232">
    <property type="protein sequence ID" value="AKI97394.1"/>
    <property type="molecule type" value="Genomic_DNA"/>
</dbReference>
<dbReference type="STRING" id="1330330.IX53_05695"/>
<dbReference type="GO" id="GO:0050660">
    <property type="term" value="F:flavin adenine dinucleotide binding"/>
    <property type="evidence" value="ECO:0007669"/>
    <property type="project" value="InterPro"/>
</dbReference>
<name>A0A0G2ZCV3_9BACT</name>
<keyword evidence="4 6" id="KW-0274">FAD</keyword>
<dbReference type="PATRIC" id="fig|1330330.3.peg.1152"/>
<comment type="cofactor">
    <cofactor evidence="6">
        <name>FAD</name>
        <dbReference type="ChEBI" id="CHEBI:57692"/>
    </cofactor>
    <text evidence="6">Binds 1 FAD per dimer.</text>
</comment>
<sequence length="339" mass="37113">MKKHIWVIAEKRRGTLHSSTFELLGKARELSSKMMDSLVTCVVLMDRSLTPIEKKNLFDRGADTIINVIHEKLRRFDYLAYLGILKNLAIQFLPEIILAPATTTGRTIMPAIAASLKTGLTADCTGLDIDENGNLLQTRPAIGGNIIATIETPTHRPQMATVRPKTFNPINEKYSGPEIYEEVRPHLTFSNRTKLIEFREISSNQKNIQDAEIIFSGGKGLRKPENLEVLKKLAQLVNGAVGASRPLVDSKWIGHENQVGLSGHTVKPKIYIAAGISGAVQHVAGMQTSDTIIAINKDTNAPIFDFSDIGLVGDAVEILNALLENLTSLKEEKANAGNS</sequence>
<gene>
    <name evidence="8" type="ORF">IX53_05695</name>
</gene>
<accession>A0A0G2ZCV3</accession>
<reference evidence="8 9" key="1">
    <citation type="submission" date="2015-04" db="EMBL/GenBank/DDBJ databases">
        <title>Complete Genome Sequence of Kosmotoga pacifica SLHLJ1.</title>
        <authorList>
            <person name="Jiang L.J."/>
            <person name="Shao Z.Z."/>
            <person name="Jebbar M."/>
        </authorList>
    </citation>
    <scope>NUCLEOTIDE SEQUENCE [LARGE SCALE GENOMIC DNA]</scope>
    <source>
        <strain evidence="8 9">SLHLJ1</strain>
    </source>
</reference>
<keyword evidence="5" id="KW-0249">Electron transport</keyword>
<dbReference type="KEGG" id="kpf:IX53_05695"/>
<dbReference type="RefSeq" id="WP_047754528.1">
    <property type="nucleotide sequence ID" value="NZ_CAJUHA010000015.1"/>
</dbReference>
<dbReference type="InterPro" id="IPR014730">
    <property type="entry name" value="ETF_a/b_N"/>
</dbReference>
<dbReference type="AlphaFoldDB" id="A0A0G2ZCV3"/>
<protein>
    <submittedName>
        <fullName evidence="8">Electron transfer flavoprotein subunit alpha</fullName>
    </submittedName>
</protein>
<evidence type="ECO:0000256" key="4">
    <source>
        <dbReference type="ARBA" id="ARBA00022827"/>
    </source>
</evidence>
<dbReference type="SMART" id="SM00893">
    <property type="entry name" value="ETF"/>
    <property type="match status" value="1"/>
</dbReference>
<dbReference type="InterPro" id="IPR014731">
    <property type="entry name" value="ETF_asu_C"/>
</dbReference>
<evidence type="ECO:0000256" key="2">
    <source>
        <dbReference type="ARBA" id="ARBA00022448"/>
    </source>
</evidence>
<keyword evidence="3" id="KW-0285">Flavoprotein</keyword>
<evidence type="ECO:0000259" key="7">
    <source>
        <dbReference type="SMART" id="SM00893"/>
    </source>
</evidence>
<dbReference type="InterPro" id="IPR014729">
    <property type="entry name" value="Rossmann-like_a/b/a_fold"/>
</dbReference>
<dbReference type="InterPro" id="IPR033947">
    <property type="entry name" value="ETF_alpha_N"/>
</dbReference>
<evidence type="ECO:0000256" key="3">
    <source>
        <dbReference type="ARBA" id="ARBA00022630"/>
    </source>
</evidence>
<dbReference type="InterPro" id="IPR018206">
    <property type="entry name" value="ETF_asu_C_CS"/>
</dbReference>
<dbReference type="GO" id="GO:0009055">
    <property type="term" value="F:electron transfer activity"/>
    <property type="evidence" value="ECO:0007669"/>
    <property type="project" value="InterPro"/>
</dbReference>
<feature type="binding site" evidence="6">
    <location>
        <begin position="275"/>
        <end position="282"/>
    </location>
    <ligand>
        <name>FAD</name>
        <dbReference type="ChEBI" id="CHEBI:57692"/>
    </ligand>
</feature>
<feature type="binding site" evidence="6">
    <location>
        <position position="296"/>
    </location>
    <ligand>
        <name>FAD</name>
        <dbReference type="ChEBI" id="CHEBI:57692"/>
    </ligand>
</feature>
<dbReference type="Gene3D" id="3.40.50.620">
    <property type="entry name" value="HUPs"/>
    <property type="match status" value="1"/>
</dbReference>
<dbReference type="SUPFAM" id="SSF52467">
    <property type="entry name" value="DHS-like NAD/FAD-binding domain"/>
    <property type="match status" value="1"/>
</dbReference>
<comment type="similarity">
    <text evidence="1">Belongs to the ETF alpha-subunit/FixB family.</text>
</comment>
<evidence type="ECO:0000256" key="5">
    <source>
        <dbReference type="ARBA" id="ARBA00022982"/>
    </source>
</evidence>
<keyword evidence="9" id="KW-1185">Reference proteome</keyword>
<dbReference type="Pfam" id="PF00766">
    <property type="entry name" value="ETF_alpha"/>
    <property type="match status" value="1"/>
</dbReference>
<evidence type="ECO:0000313" key="8">
    <source>
        <dbReference type="EMBL" id="AKI97394.1"/>
    </source>
</evidence>
<dbReference type="PANTHER" id="PTHR43153">
    <property type="entry name" value="ELECTRON TRANSFER FLAVOPROTEIN ALPHA"/>
    <property type="match status" value="1"/>
</dbReference>
<dbReference type="CDD" id="cd01715">
    <property type="entry name" value="ETF_alpha"/>
    <property type="match status" value="1"/>
</dbReference>
<feature type="binding site" evidence="6">
    <location>
        <begin position="244"/>
        <end position="245"/>
    </location>
    <ligand>
        <name>FAD</name>
        <dbReference type="ChEBI" id="CHEBI:57692"/>
    </ligand>
</feature>
<keyword evidence="2" id="KW-0813">Transport</keyword>
<dbReference type="Pfam" id="PF01012">
    <property type="entry name" value="ETF"/>
    <property type="match status" value="1"/>
</dbReference>
<feature type="domain" description="Electron transfer flavoprotein alpha/beta-subunit N-terminal" evidence="7">
    <location>
        <begin position="5"/>
        <end position="193"/>
    </location>
</feature>
<dbReference type="InterPro" id="IPR001308">
    <property type="entry name" value="ETF_a/FixB"/>
</dbReference>